<gene>
    <name evidence="1" type="ORF">CAEBREN_06942</name>
</gene>
<name>G0NX51_CAEBE</name>
<protein>
    <submittedName>
        <fullName evidence="1">Uncharacterized protein</fullName>
    </submittedName>
</protein>
<evidence type="ECO:0000313" key="2">
    <source>
        <dbReference type="Proteomes" id="UP000008068"/>
    </source>
</evidence>
<proteinExistence type="predicted"/>
<keyword evidence="2" id="KW-1185">Reference proteome</keyword>
<evidence type="ECO:0000313" key="1">
    <source>
        <dbReference type="EMBL" id="EGT39389.1"/>
    </source>
</evidence>
<dbReference type="EMBL" id="GL379969">
    <property type="protein sequence ID" value="EGT39389.1"/>
    <property type="molecule type" value="Genomic_DNA"/>
</dbReference>
<sequence>MVKHLLPKELEVLEGEFRKRGCDPKDYLSYDNKVAATKEDEELDAVEEQAKRLGVDKDWLRAQTTAIKNEVTEIWNLERATKKSTRRLKEHTASRILAEQPSGNTSRRLDELTKMKELSEKNFIDIGLGVPKFCRHTTDQLVSDPQDDPTEKTWIAAVNASRNNAFKHPYMCKFEVFGT</sequence>
<dbReference type="Proteomes" id="UP000008068">
    <property type="component" value="Unassembled WGS sequence"/>
</dbReference>
<dbReference type="InParanoid" id="G0NX51"/>
<dbReference type="AlphaFoldDB" id="G0NX51"/>
<reference evidence="2" key="1">
    <citation type="submission" date="2011-07" db="EMBL/GenBank/DDBJ databases">
        <authorList>
            <consortium name="Caenorhabditis brenneri Sequencing and Analysis Consortium"/>
            <person name="Wilson R.K."/>
        </authorList>
    </citation>
    <scope>NUCLEOTIDE SEQUENCE [LARGE SCALE GENOMIC DNA]</scope>
    <source>
        <strain evidence="2">PB2801</strain>
    </source>
</reference>
<dbReference type="HOGENOM" id="CLU_1504750_0_0_1"/>
<organism evidence="2">
    <name type="scientific">Caenorhabditis brenneri</name>
    <name type="common">Nematode worm</name>
    <dbReference type="NCBI Taxonomy" id="135651"/>
    <lineage>
        <taxon>Eukaryota</taxon>
        <taxon>Metazoa</taxon>
        <taxon>Ecdysozoa</taxon>
        <taxon>Nematoda</taxon>
        <taxon>Chromadorea</taxon>
        <taxon>Rhabditida</taxon>
        <taxon>Rhabditina</taxon>
        <taxon>Rhabditomorpha</taxon>
        <taxon>Rhabditoidea</taxon>
        <taxon>Rhabditidae</taxon>
        <taxon>Peloderinae</taxon>
        <taxon>Caenorhabditis</taxon>
    </lineage>
</organism>
<accession>G0NX51</accession>